<protein>
    <recommendedName>
        <fullName evidence="3">DNA polymerase delta subunit 3</fullName>
    </recommendedName>
</protein>
<dbReference type="InterPro" id="IPR019038">
    <property type="entry name" value="POLD3"/>
</dbReference>
<dbReference type="GO" id="GO:0006271">
    <property type="term" value="P:DNA strand elongation involved in DNA replication"/>
    <property type="evidence" value="ECO:0007669"/>
    <property type="project" value="TreeGrafter"/>
</dbReference>
<feature type="compositionally biased region" description="Low complexity" evidence="1">
    <location>
        <begin position="267"/>
        <end position="276"/>
    </location>
</feature>
<feature type="region of interest" description="Disordered" evidence="1">
    <location>
        <begin position="153"/>
        <end position="385"/>
    </location>
</feature>
<dbReference type="PANTHER" id="PTHR17598">
    <property type="entry name" value="DNA POLYMERASE DELTA SUBUNIT 3"/>
    <property type="match status" value="1"/>
</dbReference>
<dbReference type="GO" id="GO:0003887">
    <property type="term" value="F:DNA-directed DNA polymerase activity"/>
    <property type="evidence" value="ECO:0007669"/>
    <property type="project" value="TreeGrafter"/>
</dbReference>
<feature type="compositionally biased region" description="Low complexity" evidence="1">
    <location>
        <begin position="156"/>
        <end position="182"/>
    </location>
</feature>
<feature type="compositionally biased region" description="Basic residues" evidence="1">
    <location>
        <begin position="224"/>
        <end position="234"/>
    </location>
</feature>
<dbReference type="STRING" id="112090.W4H7I6"/>
<reference evidence="2" key="1">
    <citation type="submission" date="2013-12" db="EMBL/GenBank/DDBJ databases">
        <title>The Genome Sequence of Aphanomyces astaci APO3.</title>
        <authorList>
            <consortium name="The Broad Institute Genomics Platform"/>
            <person name="Russ C."/>
            <person name="Tyler B."/>
            <person name="van West P."/>
            <person name="Dieguez-Uribeondo J."/>
            <person name="Young S.K."/>
            <person name="Zeng Q."/>
            <person name="Gargeya S."/>
            <person name="Fitzgerald M."/>
            <person name="Abouelleil A."/>
            <person name="Alvarado L."/>
            <person name="Chapman S.B."/>
            <person name="Gainer-Dewar J."/>
            <person name="Goldberg J."/>
            <person name="Griggs A."/>
            <person name="Gujja S."/>
            <person name="Hansen M."/>
            <person name="Howarth C."/>
            <person name="Imamovic A."/>
            <person name="Ireland A."/>
            <person name="Larimer J."/>
            <person name="McCowan C."/>
            <person name="Murphy C."/>
            <person name="Pearson M."/>
            <person name="Poon T.W."/>
            <person name="Priest M."/>
            <person name="Roberts A."/>
            <person name="Saif S."/>
            <person name="Shea T."/>
            <person name="Sykes S."/>
            <person name="Wortman J."/>
            <person name="Nusbaum C."/>
            <person name="Birren B."/>
        </authorList>
    </citation>
    <scope>NUCLEOTIDE SEQUENCE [LARGE SCALE GENOMIC DNA]</scope>
    <source>
        <strain evidence="2">APO3</strain>
    </source>
</reference>
<proteinExistence type="predicted"/>
<feature type="compositionally biased region" description="Acidic residues" evidence="1">
    <location>
        <begin position="332"/>
        <end position="342"/>
    </location>
</feature>
<dbReference type="OrthoDB" id="77403at2759"/>
<evidence type="ECO:0000256" key="1">
    <source>
        <dbReference type="SAM" id="MobiDB-lite"/>
    </source>
</evidence>
<evidence type="ECO:0000313" key="2">
    <source>
        <dbReference type="EMBL" id="ETV87531.1"/>
    </source>
</evidence>
<dbReference type="GeneID" id="20803068"/>
<feature type="compositionally biased region" description="Acidic residues" evidence="1">
    <location>
        <begin position="239"/>
        <end position="248"/>
    </location>
</feature>
<evidence type="ECO:0008006" key="3">
    <source>
        <dbReference type="Google" id="ProtNLM"/>
    </source>
</evidence>
<name>W4H7I6_APHAT</name>
<feature type="compositionally biased region" description="Basic residues" evidence="1">
    <location>
        <begin position="305"/>
        <end position="314"/>
    </location>
</feature>
<dbReference type="GO" id="GO:0043625">
    <property type="term" value="C:delta DNA polymerase complex"/>
    <property type="evidence" value="ECO:0007669"/>
    <property type="project" value="InterPro"/>
</dbReference>
<dbReference type="RefSeq" id="XP_009822394.1">
    <property type="nucleotide sequence ID" value="XM_009824092.1"/>
</dbReference>
<dbReference type="AlphaFoldDB" id="W4H7I6"/>
<organism evidence="2">
    <name type="scientific">Aphanomyces astaci</name>
    <name type="common">Crayfish plague agent</name>
    <dbReference type="NCBI Taxonomy" id="112090"/>
    <lineage>
        <taxon>Eukaryota</taxon>
        <taxon>Sar</taxon>
        <taxon>Stramenopiles</taxon>
        <taxon>Oomycota</taxon>
        <taxon>Saprolegniomycetes</taxon>
        <taxon>Saprolegniales</taxon>
        <taxon>Verrucalvaceae</taxon>
        <taxon>Aphanomyces</taxon>
    </lineage>
</organism>
<dbReference type="Pfam" id="PF09507">
    <property type="entry name" value="CDC27"/>
    <property type="match status" value="1"/>
</dbReference>
<feature type="compositionally biased region" description="Acidic residues" evidence="1">
    <location>
        <begin position="210"/>
        <end position="220"/>
    </location>
</feature>
<dbReference type="EMBL" id="KI913115">
    <property type="protein sequence ID" value="ETV87531.1"/>
    <property type="molecule type" value="Genomic_DNA"/>
</dbReference>
<dbReference type="GO" id="GO:0006297">
    <property type="term" value="P:nucleotide-excision repair, DNA gap filling"/>
    <property type="evidence" value="ECO:0007669"/>
    <property type="project" value="TreeGrafter"/>
</dbReference>
<gene>
    <name evidence="2" type="ORF">H257_01072</name>
</gene>
<dbReference type="GO" id="GO:1904161">
    <property type="term" value="P:DNA synthesis involved in UV-damage excision repair"/>
    <property type="evidence" value="ECO:0007669"/>
    <property type="project" value="TreeGrafter"/>
</dbReference>
<sequence>MAAALVEYIHEALDRNEAPHLVRICRSTGCSLQEGQDAMTQILTQEKDVQSVHVVVSTVINPETNTIAGKTISLVRGGDPDDETGLYAVYRSTESSSGSVDDALKNIMWFPRLDEGLGGIIASDIVCDAASSGARNLVLKAAESASVFSNFKSTGTTKSTPFTRPSSSSASSKAPTKKQSTPFFGGAAAKAEPVTKARPPPPKSKSIVVDDSDDDSDDDETPRFVKKASHHKRLRVCDDSDDDDEEAEFMPTSKPVQQVLPPPVSPPTDSKPVTTSLETVSHLAPPAPVLSSQPNEVANKDKPIHHPPPHKRQKAVSTTRINEQGYMVTETTYEDVEDDDDLPPPPPQAKPSSGKLPAPPPKKKRVVKASGSAKQSNLMDFFGKK</sequence>
<accession>W4H7I6</accession>
<dbReference type="PANTHER" id="PTHR17598:SF13">
    <property type="entry name" value="DNA POLYMERASE DELTA SUBUNIT 3"/>
    <property type="match status" value="1"/>
</dbReference>
<dbReference type="VEuPathDB" id="FungiDB:H257_01072"/>